<evidence type="ECO:0000313" key="2">
    <source>
        <dbReference type="EMBL" id="KAF8479342.1"/>
    </source>
</evidence>
<accession>A0A9P5MV41</accession>
<feature type="region of interest" description="Disordered" evidence="1">
    <location>
        <begin position="1"/>
        <end position="31"/>
    </location>
</feature>
<name>A0A9P5MV41_9AGAM</name>
<dbReference type="EMBL" id="WHVB01000010">
    <property type="protein sequence ID" value="KAF8479342.1"/>
    <property type="molecule type" value="Genomic_DNA"/>
</dbReference>
<protein>
    <recommendedName>
        <fullName evidence="4">RRM domain-containing protein</fullName>
    </recommendedName>
</protein>
<dbReference type="Proteomes" id="UP000759537">
    <property type="component" value="Unassembled WGS sequence"/>
</dbReference>
<evidence type="ECO:0008006" key="4">
    <source>
        <dbReference type="Google" id="ProtNLM"/>
    </source>
</evidence>
<dbReference type="SUPFAM" id="SSF54928">
    <property type="entry name" value="RNA-binding domain, RBD"/>
    <property type="match status" value="1"/>
</dbReference>
<organism evidence="2 3">
    <name type="scientific">Russula ochroleuca</name>
    <dbReference type="NCBI Taxonomy" id="152965"/>
    <lineage>
        <taxon>Eukaryota</taxon>
        <taxon>Fungi</taxon>
        <taxon>Dikarya</taxon>
        <taxon>Basidiomycota</taxon>
        <taxon>Agaricomycotina</taxon>
        <taxon>Agaricomycetes</taxon>
        <taxon>Russulales</taxon>
        <taxon>Russulaceae</taxon>
        <taxon>Russula</taxon>
    </lineage>
</organism>
<feature type="region of interest" description="Disordered" evidence="1">
    <location>
        <begin position="96"/>
        <end position="138"/>
    </location>
</feature>
<comment type="caution">
    <text evidence="2">The sequence shown here is derived from an EMBL/GenBank/DDBJ whole genome shotgun (WGS) entry which is preliminary data.</text>
</comment>
<gene>
    <name evidence="2" type="ORF">DFH94DRAFT_50731</name>
</gene>
<proteinExistence type="predicted"/>
<dbReference type="OrthoDB" id="5541797at2759"/>
<dbReference type="GO" id="GO:0003676">
    <property type="term" value="F:nucleic acid binding"/>
    <property type="evidence" value="ECO:0007669"/>
    <property type="project" value="InterPro"/>
</dbReference>
<dbReference type="InterPro" id="IPR035979">
    <property type="entry name" value="RBD_domain_sf"/>
</dbReference>
<keyword evidence="3" id="KW-1185">Reference proteome</keyword>
<evidence type="ECO:0000256" key="1">
    <source>
        <dbReference type="SAM" id="MobiDB-lite"/>
    </source>
</evidence>
<evidence type="ECO:0000313" key="3">
    <source>
        <dbReference type="Proteomes" id="UP000759537"/>
    </source>
</evidence>
<feature type="compositionally biased region" description="Basic and acidic residues" evidence="1">
    <location>
        <begin position="105"/>
        <end position="122"/>
    </location>
</feature>
<dbReference type="AlphaFoldDB" id="A0A9P5MV41"/>
<reference evidence="2" key="1">
    <citation type="submission" date="2019-10" db="EMBL/GenBank/DDBJ databases">
        <authorList>
            <consortium name="DOE Joint Genome Institute"/>
            <person name="Kuo A."/>
            <person name="Miyauchi S."/>
            <person name="Kiss E."/>
            <person name="Drula E."/>
            <person name="Kohler A."/>
            <person name="Sanchez-Garcia M."/>
            <person name="Andreopoulos B."/>
            <person name="Barry K.W."/>
            <person name="Bonito G."/>
            <person name="Buee M."/>
            <person name="Carver A."/>
            <person name="Chen C."/>
            <person name="Cichocki N."/>
            <person name="Clum A."/>
            <person name="Culley D."/>
            <person name="Crous P.W."/>
            <person name="Fauchery L."/>
            <person name="Girlanda M."/>
            <person name="Hayes R."/>
            <person name="Keri Z."/>
            <person name="LaButti K."/>
            <person name="Lipzen A."/>
            <person name="Lombard V."/>
            <person name="Magnuson J."/>
            <person name="Maillard F."/>
            <person name="Morin E."/>
            <person name="Murat C."/>
            <person name="Nolan M."/>
            <person name="Ohm R."/>
            <person name="Pangilinan J."/>
            <person name="Pereira M."/>
            <person name="Perotto S."/>
            <person name="Peter M."/>
            <person name="Riley R."/>
            <person name="Sitrit Y."/>
            <person name="Stielow B."/>
            <person name="Szollosi G."/>
            <person name="Zifcakova L."/>
            <person name="Stursova M."/>
            <person name="Spatafora J.W."/>
            <person name="Tedersoo L."/>
            <person name="Vaario L.-M."/>
            <person name="Yamada A."/>
            <person name="Yan M."/>
            <person name="Wang P."/>
            <person name="Xu J."/>
            <person name="Bruns T."/>
            <person name="Baldrian P."/>
            <person name="Vilgalys R."/>
            <person name="Henrissat B."/>
            <person name="Grigoriev I.V."/>
            <person name="Hibbett D."/>
            <person name="Nagy L.G."/>
            <person name="Martin F.M."/>
        </authorList>
    </citation>
    <scope>NUCLEOTIDE SEQUENCE</scope>
    <source>
        <strain evidence="2">Prilba</strain>
    </source>
</reference>
<reference evidence="2" key="2">
    <citation type="journal article" date="2020" name="Nat. Commun.">
        <title>Large-scale genome sequencing of mycorrhizal fungi provides insights into the early evolution of symbiotic traits.</title>
        <authorList>
            <person name="Miyauchi S."/>
            <person name="Kiss E."/>
            <person name="Kuo A."/>
            <person name="Drula E."/>
            <person name="Kohler A."/>
            <person name="Sanchez-Garcia M."/>
            <person name="Morin E."/>
            <person name="Andreopoulos B."/>
            <person name="Barry K.W."/>
            <person name="Bonito G."/>
            <person name="Buee M."/>
            <person name="Carver A."/>
            <person name="Chen C."/>
            <person name="Cichocki N."/>
            <person name="Clum A."/>
            <person name="Culley D."/>
            <person name="Crous P.W."/>
            <person name="Fauchery L."/>
            <person name="Girlanda M."/>
            <person name="Hayes R.D."/>
            <person name="Keri Z."/>
            <person name="LaButti K."/>
            <person name="Lipzen A."/>
            <person name="Lombard V."/>
            <person name="Magnuson J."/>
            <person name="Maillard F."/>
            <person name="Murat C."/>
            <person name="Nolan M."/>
            <person name="Ohm R.A."/>
            <person name="Pangilinan J."/>
            <person name="Pereira M.F."/>
            <person name="Perotto S."/>
            <person name="Peter M."/>
            <person name="Pfister S."/>
            <person name="Riley R."/>
            <person name="Sitrit Y."/>
            <person name="Stielow J.B."/>
            <person name="Szollosi G."/>
            <person name="Zifcakova L."/>
            <person name="Stursova M."/>
            <person name="Spatafora J.W."/>
            <person name="Tedersoo L."/>
            <person name="Vaario L.M."/>
            <person name="Yamada A."/>
            <person name="Yan M."/>
            <person name="Wang P."/>
            <person name="Xu J."/>
            <person name="Bruns T."/>
            <person name="Baldrian P."/>
            <person name="Vilgalys R."/>
            <person name="Dunand C."/>
            <person name="Henrissat B."/>
            <person name="Grigoriev I.V."/>
            <person name="Hibbett D."/>
            <person name="Nagy L.G."/>
            <person name="Martin F.M."/>
        </authorList>
    </citation>
    <scope>NUCLEOTIDE SEQUENCE</scope>
    <source>
        <strain evidence="2">Prilba</strain>
    </source>
</reference>
<sequence length="226" mass="24807">MSAVGAIRGSSLGTAKSLPKGHSPVHVRLTGLPRTSTPADITRLLARNNVHNITNVALDYYRFEPTGRAFLTLTQPSVLPKVLAALKQLRFFGHPLIPRTTKPPPEPRMRSRGLKGREEASERSIISGTGSQGGITDVGRSVMLSGMPGKISTEALRRFLNNYSLMGGQGEVVKIDSNLKVSMTCRVLVRLSSASEAFRLLRNLHMTNYEPDAWQDKYTIRAQLIT</sequence>